<protein>
    <submittedName>
        <fullName evidence="1">Uncharacterized protein</fullName>
    </submittedName>
</protein>
<reference evidence="1" key="1">
    <citation type="submission" date="2022-07" db="EMBL/GenBank/DDBJ databases">
        <title>Phylogenomic reconstructions and comparative analyses of Kickxellomycotina fungi.</title>
        <authorList>
            <person name="Reynolds N.K."/>
            <person name="Stajich J.E."/>
            <person name="Barry K."/>
            <person name="Grigoriev I.V."/>
            <person name="Crous P."/>
            <person name="Smith M.E."/>
        </authorList>
    </citation>
    <scope>NUCLEOTIDE SEQUENCE</scope>
    <source>
        <strain evidence="1">Benny 63K</strain>
    </source>
</reference>
<accession>A0ACC1IJA8</accession>
<evidence type="ECO:0000313" key="2">
    <source>
        <dbReference type="Proteomes" id="UP001150581"/>
    </source>
</evidence>
<name>A0ACC1IJA8_9FUNG</name>
<organism evidence="1 2">
    <name type="scientific">Kickxella alabastrina</name>
    <dbReference type="NCBI Taxonomy" id="61397"/>
    <lineage>
        <taxon>Eukaryota</taxon>
        <taxon>Fungi</taxon>
        <taxon>Fungi incertae sedis</taxon>
        <taxon>Zoopagomycota</taxon>
        <taxon>Kickxellomycotina</taxon>
        <taxon>Kickxellomycetes</taxon>
        <taxon>Kickxellales</taxon>
        <taxon>Kickxellaceae</taxon>
        <taxon>Kickxella</taxon>
    </lineage>
</organism>
<dbReference type="EMBL" id="JANBPG010000561">
    <property type="protein sequence ID" value="KAJ1895483.1"/>
    <property type="molecule type" value="Genomic_DNA"/>
</dbReference>
<comment type="caution">
    <text evidence="1">The sequence shown here is derived from an EMBL/GenBank/DDBJ whole genome shotgun (WGS) entry which is preliminary data.</text>
</comment>
<keyword evidence="2" id="KW-1185">Reference proteome</keyword>
<proteinExistence type="predicted"/>
<gene>
    <name evidence="1" type="ORF">LPJ66_004568</name>
</gene>
<dbReference type="Proteomes" id="UP001150581">
    <property type="component" value="Unassembled WGS sequence"/>
</dbReference>
<sequence>MSAAIHLPAVAACGQALSFTPKTRVLVRKQRVTREILEAVTCELASTHACLDSTSANLTDSHAEAAVLRHELSMACTQLTDSHSELDLLRAEVASLRGKLASSNSKVEVLQSDLAFSHANENILCNELASSRAMVDAKSRGNTIALCMAAAAGSIFLSTCARMTTLRGTLSSSRNKAVHLRAP</sequence>
<evidence type="ECO:0000313" key="1">
    <source>
        <dbReference type="EMBL" id="KAJ1895483.1"/>
    </source>
</evidence>